<evidence type="ECO:0000313" key="2">
    <source>
        <dbReference type="EMBL" id="CAE1249427.1"/>
    </source>
</evidence>
<keyword evidence="1" id="KW-0812">Transmembrane</keyword>
<gene>
    <name evidence="2" type="ORF">SPHA_26625</name>
</gene>
<feature type="transmembrane region" description="Helical" evidence="1">
    <location>
        <begin position="49"/>
        <end position="71"/>
    </location>
</feature>
<organism evidence="2 3">
    <name type="scientific">Acanthosepion pharaonis</name>
    <name type="common">Pharaoh cuttlefish</name>
    <name type="synonym">Sepia pharaonis</name>
    <dbReference type="NCBI Taxonomy" id="158019"/>
    <lineage>
        <taxon>Eukaryota</taxon>
        <taxon>Metazoa</taxon>
        <taxon>Spiralia</taxon>
        <taxon>Lophotrochozoa</taxon>
        <taxon>Mollusca</taxon>
        <taxon>Cephalopoda</taxon>
        <taxon>Coleoidea</taxon>
        <taxon>Decapodiformes</taxon>
        <taxon>Sepiida</taxon>
        <taxon>Sepiina</taxon>
        <taxon>Sepiidae</taxon>
        <taxon>Acanthosepion</taxon>
    </lineage>
</organism>
<proteinExistence type="predicted"/>
<name>A0A812C2L1_ACAPH</name>
<reference evidence="2" key="1">
    <citation type="submission" date="2021-01" db="EMBL/GenBank/DDBJ databases">
        <authorList>
            <person name="Li R."/>
            <person name="Bekaert M."/>
        </authorList>
    </citation>
    <scope>NUCLEOTIDE SEQUENCE</scope>
    <source>
        <strain evidence="2">Farmed</strain>
    </source>
</reference>
<accession>A0A812C2L1</accession>
<feature type="transmembrane region" description="Helical" evidence="1">
    <location>
        <begin position="180"/>
        <end position="202"/>
    </location>
</feature>
<keyword evidence="1" id="KW-0472">Membrane</keyword>
<keyword evidence="3" id="KW-1185">Reference proteome</keyword>
<comment type="caution">
    <text evidence="2">The sequence shown here is derived from an EMBL/GenBank/DDBJ whole genome shotgun (WGS) entry which is preliminary data.</text>
</comment>
<sequence length="333" mass="36430">MTLFSSVFLFVRHSFSFTSISLSLSLSIPLSLSLSIPLSLSVPLSPDFHTFICLPFYVLQTVSLACFFLSFSLSLPHSLSLCLSSPVFFPHICLSYWFLSSSVRFSVFPSLTFPIFLLHTLSFIPVSFFLSLSLSLSLSNAPPISFSFHVYLSTPICLSLFPCFFLPLSLSLSPPPPSSLLMALAFFLSISSSYLSSFFRLLDVSFNELDNPNPTIHQPSVTSVSPHSRYFSRHAFPSIAMNFFSKMAIALKVHLRPTFTIMTLNNAFNQIYSVSTTSAGAAAATHLAVTSLLVGEAPSTLAVSIVIMVLTTGSTSINRTEALIFVSTEDGRN</sequence>
<keyword evidence="1" id="KW-1133">Transmembrane helix</keyword>
<feature type="transmembrane region" description="Helical" evidence="1">
    <location>
        <begin position="111"/>
        <end position="136"/>
    </location>
</feature>
<protein>
    <submittedName>
        <fullName evidence="2">Uncharacterized protein</fullName>
    </submittedName>
</protein>
<dbReference type="AlphaFoldDB" id="A0A812C2L1"/>
<feature type="transmembrane region" description="Helical" evidence="1">
    <location>
        <begin position="78"/>
        <end position="99"/>
    </location>
</feature>
<evidence type="ECO:0000256" key="1">
    <source>
        <dbReference type="SAM" id="Phobius"/>
    </source>
</evidence>
<dbReference type="Proteomes" id="UP000597762">
    <property type="component" value="Unassembled WGS sequence"/>
</dbReference>
<dbReference type="EMBL" id="CAHIKZ030001016">
    <property type="protein sequence ID" value="CAE1249427.1"/>
    <property type="molecule type" value="Genomic_DNA"/>
</dbReference>
<evidence type="ECO:0000313" key="3">
    <source>
        <dbReference type="Proteomes" id="UP000597762"/>
    </source>
</evidence>
<feature type="transmembrane region" description="Helical" evidence="1">
    <location>
        <begin position="148"/>
        <end position="168"/>
    </location>
</feature>